<dbReference type="SUPFAM" id="SSF81573">
    <property type="entry name" value="F1F0 ATP synthase subunit B, membrane domain"/>
    <property type="match status" value="1"/>
</dbReference>
<dbReference type="PANTHER" id="PTHR33445">
    <property type="entry name" value="ATP SYNTHASE SUBUNIT B', CHLOROPLASTIC"/>
    <property type="match status" value="1"/>
</dbReference>
<dbReference type="GO" id="GO:0009535">
    <property type="term" value="C:chloroplast thylakoid membrane"/>
    <property type="evidence" value="ECO:0007669"/>
    <property type="project" value="UniProtKB-SubCell"/>
</dbReference>
<dbReference type="GO" id="GO:0045259">
    <property type="term" value="C:proton-transporting ATP synthase complex"/>
    <property type="evidence" value="ECO:0007669"/>
    <property type="project" value="UniProtKB-KW"/>
</dbReference>
<evidence type="ECO:0000256" key="8">
    <source>
        <dbReference type="ARBA" id="ARBA00023065"/>
    </source>
</evidence>
<dbReference type="CDD" id="cd06503">
    <property type="entry name" value="ATP-synt_Fo_b"/>
    <property type="match status" value="1"/>
</dbReference>
<evidence type="ECO:0000256" key="2">
    <source>
        <dbReference type="ARBA" id="ARBA00005513"/>
    </source>
</evidence>
<accession>A0A1Z1M0I8</accession>
<dbReference type="InterPro" id="IPR050059">
    <property type="entry name" value="ATP_synthase_B_chain"/>
</dbReference>
<keyword evidence="9 11" id="KW-0472">Membrane</keyword>
<dbReference type="EMBL" id="MF101409">
    <property type="protein sequence ID" value="ARW59579.1"/>
    <property type="molecule type" value="Genomic_DNA"/>
</dbReference>
<dbReference type="PANTHER" id="PTHR33445:SF2">
    <property type="entry name" value="ATP SYNTHASE SUBUNIT B', CHLOROPLASTIC"/>
    <property type="match status" value="1"/>
</dbReference>
<dbReference type="GO" id="GO:0046961">
    <property type="term" value="F:proton-transporting ATPase activity, rotational mechanism"/>
    <property type="evidence" value="ECO:0007669"/>
    <property type="project" value="TreeGrafter"/>
</dbReference>
<feature type="coiled-coil region" evidence="13">
    <location>
        <begin position="75"/>
        <end position="154"/>
    </location>
</feature>
<proteinExistence type="inferred from homology"/>
<keyword evidence="7 11" id="KW-1133">Transmembrane helix</keyword>
<keyword evidence="13" id="KW-0175">Coiled coil</keyword>
<evidence type="ECO:0000256" key="4">
    <source>
        <dbReference type="ARBA" id="ARBA00022547"/>
    </source>
</evidence>
<keyword evidence="14" id="KW-0934">Plastid</keyword>
<comment type="subcellular location">
    <subcellularLocation>
        <location evidence="1">Membrane</location>
        <topology evidence="1">Single-pass membrane protein</topology>
    </subcellularLocation>
    <subcellularLocation>
        <location evidence="11">Plastid</location>
        <location evidence="11">Chloroplast thylakoid membrane</location>
        <topology evidence="11">Single-pass membrane protein</topology>
    </subcellularLocation>
</comment>
<keyword evidence="3 11" id="KW-0813">Transport</keyword>
<keyword evidence="14" id="KW-0150">Chloroplast</keyword>
<comment type="miscellaneous">
    <text evidence="11">In plastids the F-type ATPase is also known as CF(1)CF(0).</text>
</comment>
<dbReference type="InterPro" id="IPR028987">
    <property type="entry name" value="ATP_synth_B-like_membr_sf"/>
</dbReference>
<dbReference type="Pfam" id="PF00430">
    <property type="entry name" value="ATP-synt_B"/>
    <property type="match status" value="1"/>
</dbReference>
<comment type="function">
    <text evidence="11">Component of the F(0) channel, it forms part of the peripheral stalk, linking F(1) to F(0). The b'-subunit is a diverged and duplicated form of b found in plants and photosynthetic bacteria.</text>
</comment>
<dbReference type="RefSeq" id="YP_009391435.1">
    <property type="nucleotide sequence ID" value="NC_035258.1"/>
</dbReference>
<dbReference type="Gene3D" id="6.10.250.1580">
    <property type="match status" value="1"/>
</dbReference>
<keyword evidence="11" id="KW-0066">ATP synthesis</keyword>
<evidence type="ECO:0000256" key="11">
    <source>
        <dbReference type="HAMAP-Rule" id="MF_01399"/>
    </source>
</evidence>
<dbReference type="HAMAP" id="MF_01399">
    <property type="entry name" value="ATP_synth_bprime"/>
    <property type="match status" value="1"/>
</dbReference>
<dbReference type="HAMAP" id="MF_01398">
    <property type="entry name" value="ATP_synth_b_bprime"/>
    <property type="match status" value="1"/>
</dbReference>
<protein>
    <recommendedName>
        <fullName evidence="11">ATP synthase subunit b', chloroplastic</fullName>
    </recommendedName>
    <alternativeName>
        <fullName evidence="11">ATP synthase F(0) sector subunit b'</fullName>
    </alternativeName>
    <alternativeName>
        <fullName evidence="11">ATPase subunit II</fullName>
    </alternativeName>
</protein>
<keyword evidence="8 11" id="KW-0406">Ion transport</keyword>
<dbReference type="InterPro" id="IPR034679">
    <property type="entry name" value="ATP_synth_b"/>
</dbReference>
<comment type="similarity">
    <text evidence="2 11 12">Belongs to the ATPase B chain family.</text>
</comment>
<geneLocation type="chloroplast" evidence="14"/>
<dbReference type="AlphaFoldDB" id="A0A1Z1M0I8"/>
<evidence type="ECO:0000256" key="12">
    <source>
        <dbReference type="RuleBase" id="RU003848"/>
    </source>
</evidence>
<feature type="transmembrane region" description="Helical" evidence="11">
    <location>
        <begin position="29"/>
        <end position="50"/>
    </location>
</feature>
<sequence length="166" mass="18761">MIGINNLVMFSMFHISNGNNEGGLFDFNATLPLMALQFLALTVLLNLIFYKPVSNVLNEREKYIRDSLTMASASLVKAEELTQQYENELSESRKKAQNIIKSAQQEAQTLVSNRLKNAQKETEVLLNNAYSQLNIQKKQALSTLEAKVDILSEEMKLKLLSYENIG</sequence>
<organism evidence="14">
    <name type="scientific">Platysiphonia delicata</name>
    <dbReference type="NCBI Taxonomy" id="2006979"/>
    <lineage>
        <taxon>Eukaryota</taxon>
        <taxon>Rhodophyta</taxon>
        <taxon>Florideophyceae</taxon>
        <taxon>Rhodymeniophycidae</taxon>
        <taxon>Ceramiales</taxon>
        <taxon>Delesseriaceae</taxon>
        <taxon>Platysiphonia</taxon>
    </lineage>
</organism>
<dbReference type="GO" id="GO:0046933">
    <property type="term" value="F:proton-transporting ATP synthase activity, rotational mechanism"/>
    <property type="evidence" value="ECO:0007669"/>
    <property type="project" value="UniProtKB-UniRule"/>
</dbReference>
<evidence type="ECO:0000256" key="5">
    <source>
        <dbReference type="ARBA" id="ARBA00022692"/>
    </source>
</evidence>
<reference evidence="14" key="1">
    <citation type="journal article" date="2017" name="J. Phycol.">
        <title>Analysis of chloroplast genomes and a supermatrix inform reclassification of the Rhodomelaceae (Rhodophyta).</title>
        <authorList>
            <person name="Diaz-Tapia P."/>
            <person name="Maggs C.A."/>
            <person name="West J.A."/>
            <person name="Verbruggen H."/>
        </authorList>
    </citation>
    <scope>NUCLEOTIDE SEQUENCE</scope>
    <source>
        <strain evidence="14">HV1445</strain>
    </source>
</reference>
<comment type="subunit">
    <text evidence="11">F-type ATPases have 2 components, F(1) - the catalytic core - and F(0) - the membrane proton channel. F(1) has five subunits: alpha(3), beta(3), gamma(1), delta(1), epsilon(1). F(0) has four main subunits: a(1), b(1), b'(1) and c(10-14). The alpha and beta chains form an alternating ring which encloses part of the gamma chain. F(1) is attached to F(0) by a central stalk formed by the gamma and epsilon chains, while a peripheral stalk is formed by the delta, b and b' chains.</text>
</comment>
<keyword evidence="5 11" id="KW-0812">Transmembrane</keyword>
<keyword evidence="11" id="KW-0793">Thylakoid</keyword>
<evidence type="ECO:0000256" key="10">
    <source>
        <dbReference type="ARBA" id="ARBA00025198"/>
    </source>
</evidence>
<evidence type="ECO:0000256" key="1">
    <source>
        <dbReference type="ARBA" id="ARBA00004167"/>
    </source>
</evidence>
<evidence type="ECO:0000256" key="7">
    <source>
        <dbReference type="ARBA" id="ARBA00022989"/>
    </source>
</evidence>
<comment type="function">
    <text evidence="10 11">F(1)F(0) ATP synthase produces ATP from ADP in the presence of a proton or sodium gradient. F-type ATPases consist of two structural domains, F(1) containing the extramembraneous catalytic core and F(0) containing the membrane proton channel, linked together by a central stalk and a peripheral stalk. During catalysis, ATP synthesis in the catalytic domain of F(1) is coupled via a rotary mechanism of the central stalk subunits to proton translocation.</text>
</comment>
<gene>
    <name evidence="11 14" type="primary">atpG</name>
    <name evidence="11" type="synonym">atpF2</name>
</gene>
<name>A0A1Z1M0I8_9FLOR</name>
<evidence type="ECO:0000313" key="14">
    <source>
        <dbReference type="EMBL" id="ARW59579.1"/>
    </source>
</evidence>
<evidence type="ECO:0000256" key="13">
    <source>
        <dbReference type="SAM" id="Coils"/>
    </source>
</evidence>
<dbReference type="GeneID" id="33353042"/>
<evidence type="ECO:0000256" key="3">
    <source>
        <dbReference type="ARBA" id="ARBA00022448"/>
    </source>
</evidence>
<keyword evidence="6 11" id="KW-0375">Hydrogen ion transport</keyword>
<evidence type="ECO:0000256" key="9">
    <source>
        <dbReference type="ARBA" id="ARBA00023136"/>
    </source>
</evidence>
<keyword evidence="4 11" id="KW-0138">CF(0)</keyword>
<dbReference type="NCBIfam" id="NF005607">
    <property type="entry name" value="PRK07353.1"/>
    <property type="match status" value="1"/>
</dbReference>
<dbReference type="InterPro" id="IPR002146">
    <property type="entry name" value="ATP_synth_b/b'su_bac/chlpt"/>
</dbReference>
<evidence type="ECO:0000256" key="6">
    <source>
        <dbReference type="ARBA" id="ARBA00022781"/>
    </source>
</evidence>